<proteinExistence type="predicted"/>
<protein>
    <submittedName>
        <fullName evidence="2">Uncharacterized protein</fullName>
    </submittedName>
</protein>
<feature type="non-terminal residue" evidence="2">
    <location>
        <position position="141"/>
    </location>
</feature>
<feature type="compositionally biased region" description="Polar residues" evidence="1">
    <location>
        <begin position="129"/>
        <end position="141"/>
    </location>
</feature>
<accession>A0A6A1QBG9</accession>
<dbReference type="EMBL" id="SGJD01000799">
    <property type="protein sequence ID" value="KAB0403491.1"/>
    <property type="molecule type" value="Genomic_DNA"/>
</dbReference>
<dbReference type="Proteomes" id="UP000437017">
    <property type="component" value="Unassembled WGS sequence"/>
</dbReference>
<feature type="region of interest" description="Disordered" evidence="1">
    <location>
        <begin position="112"/>
        <end position="141"/>
    </location>
</feature>
<name>A0A6A1QBG9_BALPH</name>
<comment type="caution">
    <text evidence="2">The sequence shown here is derived from an EMBL/GenBank/DDBJ whole genome shotgun (WGS) entry which is preliminary data.</text>
</comment>
<feature type="region of interest" description="Disordered" evidence="1">
    <location>
        <begin position="1"/>
        <end position="26"/>
    </location>
</feature>
<feature type="compositionally biased region" description="Polar residues" evidence="1">
    <location>
        <begin position="1"/>
        <end position="15"/>
    </location>
</feature>
<gene>
    <name evidence="2" type="ORF">E2I00_008944</name>
</gene>
<evidence type="ECO:0000313" key="3">
    <source>
        <dbReference type="Proteomes" id="UP000437017"/>
    </source>
</evidence>
<organism evidence="2 3">
    <name type="scientific">Balaenoptera physalus</name>
    <name type="common">Fin whale</name>
    <name type="synonym">Balaena physalus</name>
    <dbReference type="NCBI Taxonomy" id="9770"/>
    <lineage>
        <taxon>Eukaryota</taxon>
        <taxon>Metazoa</taxon>
        <taxon>Chordata</taxon>
        <taxon>Craniata</taxon>
        <taxon>Vertebrata</taxon>
        <taxon>Euteleostomi</taxon>
        <taxon>Mammalia</taxon>
        <taxon>Eutheria</taxon>
        <taxon>Laurasiatheria</taxon>
        <taxon>Artiodactyla</taxon>
        <taxon>Whippomorpha</taxon>
        <taxon>Cetacea</taxon>
        <taxon>Mysticeti</taxon>
        <taxon>Balaenopteridae</taxon>
        <taxon>Balaenoptera</taxon>
    </lineage>
</organism>
<dbReference type="AlphaFoldDB" id="A0A6A1QBG9"/>
<sequence>SSLFSSPMTRPTCWQPSRRLRSSIPRPHCLRSSGTLSWPPKPSRLAGPLFCPRRPRVMLPSQAWASCPSSWLGSPWPRTPSLARPSTANTATRSTSVWVPLRCTSEATRCLATSARRAPEPSPECPCSTSTKSQAAQGGPA</sequence>
<feature type="non-terminal residue" evidence="2">
    <location>
        <position position="1"/>
    </location>
</feature>
<keyword evidence="3" id="KW-1185">Reference proteome</keyword>
<evidence type="ECO:0000256" key="1">
    <source>
        <dbReference type="SAM" id="MobiDB-lite"/>
    </source>
</evidence>
<reference evidence="2 3" key="1">
    <citation type="journal article" date="2019" name="PLoS ONE">
        <title>Genomic analyses reveal an absence of contemporary introgressive admixture between fin whales and blue whales, despite known hybrids.</title>
        <authorList>
            <person name="Westbury M.V."/>
            <person name="Petersen B."/>
            <person name="Lorenzen E.D."/>
        </authorList>
    </citation>
    <scope>NUCLEOTIDE SEQUENCE [LARGE SCALE GENOMIC DNA]</scope>
    <source>
        <strain evidence="2">FinWhale-01</strain>
    </source>
</reference>
<evidence type="ECO:0000313" key="2">
    <source>
        <dbReference type="EMBL" id="KAB0403491.1"/>
    </source>
</evidence>